<feature type="domain" description="GST C-terminal" evidence="2">
    <location>
        <begin position="86"/>
        <end position="202"/>
    </location>
</feature>
<evidence type="ECO:0000313" key="4">
    <source>
        <dbReference type="Proteomes" id="UP000262878"/>
    </source>
</evidence>
<dbReference type="PROSITE" id="PS50405">
    <property type="entry name" value="GST_CTER"/>
    <property type="match status" value="1"/>
</dbReference>
<organism evidence="3 4">
    <name type="scientific">Idiomarina baltica</name>
    <dbReference type="NCBI Taxonomy" id="190892"/>
    <lineage>
        <taxon>Bacteria</taxon>
        <taxon>Pseudomonadati</taxon>
        <taxon>Pseudomonadota</taxon>
        <taxon>Gammaproteobacteria</taxon>
        <taxon>Alteromonadales</taxon>
        <taxon>Idiomarinaceae</taxon>
        <taxon>Idiomarina</taxon>
    </lineage>
</organism>
<dbReference type="AlphaFoldDB" id="A0A348WL59"/>
<dbReference type="InterPro" id="IPR040079">
    <property type="entry name" value="Glutathione_S-Trfase"/>
</dbReference>
<dbReference type="PROSITE" id="PS50404">
    <property type="entry name" value="GST_NTER"/>
    <property type="match status" value="1"/>
</dbReference>
<dbReference type="Proteomes" id="UP000262878">
    <property type="component" value="Unassembled WGS sequence"/>
</dbReference>
<dbReference type="SUPFAM" id="SSF52833">
    <property type="entry name" value="Thioredoxin-like"/>
    <property type="match status" value="1"/>
</dbReference>
<dbReference type="SUPFAM" id="SSF47616">
    <property type="entry name" value="GST C-terminal domain-like"/>
    <property type="match status" value="1"/>
</dbReference>
<accession>A0A348WL59</accession>
<dbReference type="InterPro" id="IPR036282">
    <property type="entry name" value="Glutathione-S-Trfase_C_sf"/>
</dbReference>
<feature type="domain" description="GST N-terminal" evidence="1">
    <location>
        <begin position="1"/>
        <end position="81"/>
    </location>
</feature>
<dbReference type="PANTHER" id="PTHR44051">
    <property type="entry name" value="GLUTATHIONE S-TRANSFERASE-RELATED"/>
    <property type="match status" value="1"/>
</dbReference>
<evidence type="ECO:0000259" key="1">
    <source>
        <dbReference type="PROSITE" id="PS50404"/>
    </source>
</evidence>
<dbReference type="Pfam" id="PF00043">
    <property type="entry name" value="GST_C"/>
    <property type="match status" value="1"/>
</dbReference>
<dbReference type="PANTHER" id="PTHR44051:SF8">
    <property type="entry name" value="GLUTATHIONE S-TRANSFERASE GSTA"/>
    <property type="match status" value="1"/>
</dbReference>
<proteinExistence type="predicted"/>
<dbReference type="Pfam" id="PF13417">
    <property type="entry name" value="GST_N_3"/>
    <property type="match status" value="1"/>
</dbReference>
<dbReference type="InterPro" id="IPR036249">
    <property type="entry name" value="Thioredoxin-like_sf"/>
</dbReference>
<evidence type="ECO:0000259" key="2">
    <source>
        <dbReference type="PROSITE" id="PS50405"/>
    </source>
</evidence>
<comment type="caution">
    <text evidence="3">The sequence shown here is derived from an EMBL/GenBank/DDBJ whole genome shotgun (WGS) entry which is preliminary data.</text>
</comment>
<dbReference type="PROSITE" id="PS51354">
    <property type="entry name" value="GLUTAREDOXIN_2"/>
    <property type="match status" value="1"/>
</dbReference>
<dbReference type="Gene3D" id="3.40.30.10">
    <property type="entry name" value="Glutaredoxin"/>
    <property type="match status" value="1"/>
</dbReference>
<keyword evidence="3" id="KW-0808">Transferase</keyword>
<dbReference type="SFLD" id="SFLDG00358">
    <property type="entry name" value="Main_(cytGST)"/>
    <property type="match status" value="1"/>
</dbReference>
<dbReference type="CDD" id="cd03051">
    <property type="entry name" value="GST_N_GTT2_like"/>
    <property type="match status" value="1"/>
</dbReference>
<dbReference type="InterPro" id="IPR004046">
    <property type="entry name" value="GST_C"/>
</dbReference>
<reference evidence="3 4" key="1">
    <citation type="journal article" date="2018" name="Nat. Biotechnol.">
        <title>A standardized bacterial taxonomy based on genome phylogeny substantially revises the tree of life.</title>
        <authorList>
            <person name="Parks D.H."/>
            <person name="Chuvochina M."/>
            <person name="Waite D.W."/>
            <person name="Rinke C."/>
            <person name="Skarshewski A."/>
            <person name="Chaumeil P.A."/>
            <person name="Hugenholtz P."/>
        </authorList>
    </citation>
    <scope>NUCLEOTIDE SEQUENCE [LARGE SCALE GENOMIC DNA]</scope>
    <source>
        <strain evidence="3">UBA9360</strain>
    </source>
</reference>
<protein>
    <submittedName>
        <fullName evidence="3">Glutathione S-transferase</fullName>
    </submittedName>
</protein>
<dbReference type="InterPro" id="IPR004045">
    <property type="entry name" value="Glutathione_S-Trfase_N"/>
</dbReference>
<dbReference type="GO" id="GO:0016740">
    <property type="term" value="F:transferase activity"/>
    <property type="evidence" value="ECO:0007669"/>
    <property type="project" value="UniProtKB-KW"/>
</dbReference>
<dbReference type="SFLD" id="SFLDS00019">
    <property type="entry name" value="Glutathione_Transferase_(cytos"/>
    <property type="match status" value="1"/>
</dbReference>
<dbReference type="EMBL" id="DMUP01000014">
    <property type="protein sequence ID" value="HAR55271.1"/>
    <property type="molecule type" value="Genomic_DNA"/>
</dbReference>
<gene>
    <name evidence="3" type="ORF">DCR58_00655</name>
</gene>
<sequence length="202" mass="22560">MTLYETKTAPNPRRVRMFLTEKGVGVNYAQIDIEKGENLTPEMLAKNPLGKVPILELEDGTCISECDAICTYLEAQFPEPCLMGKTPLGKGIVAMWQRRMEVGLMLPIGQCFQHTTGYFRDRMTPVPEFGQEAGKDYKKSLTILDQCLAESEFIAGDAFSIADITALCAIDFARVVKMRLDDNHPNVQRWHASVSQRPSAKA</sequence>
<dbReference type="InterPro" id="IPR010987">
    <property type="entry name" value="Glutathione-S-Trfase_C-like"/>
</dbReference>
<dbReference type="Gene3D" id="1.20.1050.10">
    <property type="match status" value="1"/>
</dbReference>
<name>A0A348WL59_9GAMM</name>
<dbReference type="InterPro" id="IPR034345">
    <property type="entry name" value="Gtt2-like_N"/>
</dbReference>
<evidence type="ECO:0000313" key="3">
    <source>
        <dbReference type="EMBL" id="HAR55271.1"/>
    </source>
</evidence>